<keyword evidence="2" id="KW-0808">Transferase</keyword>
<sequence length="266" mass="31194">MKFSIITVNYNNKDGLQRTIESVIHQSYRDFEFIIIDGGSTDGSAELLKTYNNHITYWVSEKDNGIYNAMNKGIRKARGEYLNFMNSGDCFYNETVLEQLSTKYLSSDIIIGKDYHFNKKKQQGFATHLPSRLSMLTFIHHTLPHQSTFFKKKLFDNSPYDESLKLVADVKFYIQKICVEQCSVQLIDSIICLREPDGISKVDNERRLQEHRLIVEEVLPPGAIKDYETLYLLDKSSMYKLMHIIEQPRSRKWLTYAIKFIYRLNK</sequence>
<proteinExistence type="predicted"/>
<evidence type="ECO:0000313" key="2">
    <source>
        <dbReference type="EMBL" id="SEA90808.1"/>
    </source>
</evidence>
<dbReference type="GO" id="GO:0016758">
    <property type="term" value="F:hexosyltransferase activity"/>
    <property type="evidence" value="ECO:0007669"/>
    <property type="project" value="UniProtKB-ARBA"/>
</dbReference>
<evidence type="ECO:0000259" key="1">
    <source>
        <dbReference type="Pfam" id="PF00535"/>
    </source>
</evidence>
<dbReference type="Pfam" id="PF00535">
    <property type="entry name" value="Glycos_transf_2"/>
    <property type="match status" value="1"/>
</dbReference>
<dbReference type="PANTHER" id="PTHR22916:SF67">
    <property type="entry name" value="COLANIC ACID BIOSYNTHESIS GLYCOSYL TRANSFERASE WCAE-RELATED"/>
    <property type="match status" value="1"/>
</dbReference>
<dbReference type="SUPFAM" id="SSF53448">
    <property type="entry name" value="Nucleotide-diphospho-sugar transferases"/>
    <property type="match status" value="1"/>
</dbReference>
<dbReference type="CDD" id="cd06433">
    <property type="entry name" value="GT_2_WfgS_like"/>
    <property type="match status" value="1"/>
</dbReference>
<dbReference type="RefSeq" id="WP_074762230.1">
    <property type="nucleotide sequence ID" value="NZ_FNRF01000007.1"/>
</dbReference>
<dbReference type="InterPro" id="IPR029044">
    <property type="entry name" value="Nucleotide-diphossugar_trans"/>
</dbReference>
<dbReference type="InterPro" id="IPR001173">
    <property type="entry name" value="Glyco_trans_2-like"/>
</dbReference>
<dbReference type="AlphaFoldDB" id="A0A1H4F1Y6"/>
<dbReference type="EMBL" id="FNRF01000007">
    <property type="protein sequence ID" value="SEA90808.1"/>
    <property type="molecule type" value="Genomic_DNA"/>
</dbReference>
<feature type="domain" description="Glycosyltransferase 2-like" evidence="1">
    <location>
        <begin position="4"/>
        <end position="129"/>
    </location>
</feature>
<dbReference type="Proteomes" id="UP000182257">
    <property type="component" value="Unassembled WGS sequence"/>
</dbReference>
<gene>
    <name evidence="2" type="ORF">SAMN05216462_3042</name>
</gene>
<evidence type="ECO:0000313" key="3">
    <source>
        <dbReference type="Proteomes" id="UP000182257"/>
    </source>
</evidence>
<protein>
    <submittedName>
        <fullName evidence="2">Glycosyl transferase family 2</fullName>
    </submittedName>
</protein>
<dbReference type="Gene3D" id="3.90.550.10">
    <property type="entry name" value="Spore Coat Polysaccharide Biosynthesis Protein SpsA, Chain A"/>
    <property type="match status" value="1"/>
</dbReference>
<dbReference type="PANTHER" id="PTHR22916">
    <property type="entry name" value="GLYCOSYLTRANSFERASE"/>
    <property type="match status" value="1"/>
</dbReference>
<accession>A0A1H4F1Y6</accession>
<dbReference type="OrthoDB" id="9788101at2"/>
<organism evidence="2 3">
    <name type="scientific">Xylanibacter ruminicola</name>
    <name type="common">Prevotella ruminicola</name>
    <dbReference type="NCBI Taxonomy" id="839"/>
    <lineage>
        <taxon>Bacteria</taxon>
        <taxon>Pseudomonadati</taxon>
        <taxon>Bacteroidota</taxon>
        <taxon>Bacteroidia</taxon>
        <taxon>Bacteroidales</taxon>
        <taxon>Prevotellaceae</taxon>
        <taxon>Xylanibacter</taxon>
    </lineage>
</organism>
<reference evidence="2 3" key="1">
    <citation type="submission" date="2016-10" db="EMBL/GenBank/DDBJ databases">
        <authorList>
            <person name="de Groot N.N."/>
        </authorList>
    </citation>
    <scope>NUCLEOTIDE SEQUENCE [LARGE SCALE GENOMIC DNA]</scope>
    <source>
        <strain evidence="2 3">D31d</strain>
    </source>
</reference>
<name>A0A1H4F1Y6_XYLRU</name>